<sequence length="633" mass="69410">MRSRPNARPKVDRHENLFTDLVDTAVARCSNERVSTGVSYDTIIRGGRWFDGTGAPSAVRTLGIRDGHVAAITDGDLDETGCPQVIDAAGKWVLPGMLDIHTHYDVEVLGGPSLSESLRHGVTTVMLGSCSLSTVYVGAEDAGDIFGRVEAIPRDHVIAAVDRHKTWTDGEGYIAALEARPLGPNVAAFLGHSDMRAATMGLDRATRDDVRPTEAELRRMEQMLTEALRAGFVGMSSQQLLFDKLDGEVCRSRTLPSTYAKARELRRLKSLLRRAGRILQSGPDIENPLNIGSQVFGSLGIVRNPLKTSLLSAADVKSNPFAVKILGPLARLANRLGGDFRWQHLPVPFEVYADGIDLVIFEEFGSGAAALHLKDEVERNALLRDEAYRRAFRKDYDAKFGMRVWHRDFFDAEIVACPDASVIGKSFGQVGRDRGGLHPVDAFLDLVLEHGAQLRWRTTISNHRPEVLKKLAADTGIQMGFSDAGAHLRNMAFYNMGLRLLRHVRDAAQNGRPFMTVEQAVHRLTGELADWYRLDAGHLRLGDRADVVIVDPERLDASLDDYAEEAVDQYGGLSRMVNRNDDTVTAVFVGGRAVFLDGKPTAVVGAERTGRFLRAAHRAPALSATERTLAHAG</sequence>
<dbReference type="SUPFAM" id="SSF51556">
    <property type="entry name" value="Metallo-dependent hydrolases"/>
    <property type="match status" value="1"/>
</dbReference>
<dbReference type="Pfam" id="PF07969">
    <property type="entry name" value="Amidohydro_3"/>
    <property type="match status" value="1"/>
</dbReference>
<dbReference type="GO" id="GO:0016812">
    <property type="term" value="F:hydrolase activity, acting on carbon-nitrogen (but not peptide) bonds, in cyclic amides"/>
    <property type="evidence" value="ECO:0007669"/>
    <property type="project" value="TreeGrafter"/>
</dbReference>
<feature type="domain" description="Amidohydrolase 3" evidence="1">
    <location>
        <begin position="84"/>
        <end position="272"/>
    </location>
</feature>
<name>A0A375YMC5_MYCPF</name>
<dbReference type="InterPro" id="IPR032466">
    <property type="entry name" value="Metal_Hydrolase"/>
</dbReference>
<reference evidence="2 3" key="1">
    <citation type="submission" date="2018-05" db="EMBL/GenBank/DDBJ databases">
        <authorList>
            <consortium name="IHU Genomes"/>
        </authorList>
    </citation>
    <scope>NUCLEOTIDE SEQUENCE [LARGE SCALE GENOMIC DNA]</scope>
    <source>
        <strain evidence="2 3">P7335</strain>
    </source>
</reference>
<dbReference type="InterPro" id="IPR050378">
    <property type="entry name" value="Metallo-dep_Hydrolases_sf"/>
</dbReference>
<dbReference type="Proteomes" id="UP000252008">
    <property type="component" value="Unassembled WGS sequence"/>
</dbReference>
<dbReference type="STRING" id="39692.BST38_13650"/>
<dbReference type="PANTHER" id="PTHR11647">
    <property type="entry name" value="HYDRANTOINASE/DIHYDROPYRIMIDINASE FAMILY MEMBER"/>
    <property type="match status" value="1"/>
</dbReference>
<dbReference type="Gene3D" id="3.20.20.140">
    <property type="entry name" value="Metal-dependent hydrolases"/>
    <property type="match status" value="1"/>
</dbReference>
<dbReference type="SUPFAM" id="SSF51338">
    <property type="entry name" value="Composite domain of metallo-dependent hydrolases"/>
    <property type="match status" value="1"/>
</dbReference>
<accession>A0A375YMC5</accession>
<dbReference type="EMBL" id="UEGS01000001">
    <property type="protein sequence ID" value="SRX82290.1"/>
    <property type="molecule type" value="Genomic_DNA"/>
</dbReference>
<dbReference type="AlphaFoldDB" id="A0A375YMC5"/>
<organism evidence="2 3">
    <name type="scientific">Mycolicibacterium parafortuitum</name>
    <name type="common">Mycobacterium parafortuitum</name>
    <dbReference type="NCBI Taxonomy" id="39692"/>
    <lineage>
        <taxon>Bacteria</taxon>
        <taxon>Bacillati</taxon>
        <taxon>Actinomycetota</taxon>
        <taxon>Actinomycetes</taxon>
        <taxon>Mycobacteriales</taxon>
        <taxon>Mycobacteriaceae</taxon>
        <taxon>Mycolicibacterium</taxon>
    </lineage>
</organism>
<evidence type="ECO:0000313" key="2">
    <source>
        <dbReference type="EMBL" id="SRX82290.1"/>
    </source>
</evidence>
<dbReference type="GO" id="GO:0005829">
    <property type="term" value="C:cytosol"/>
    <property type="evidence" value="ECO:0007669"/>
    <property type="project" value="TreeGrafter"/>
</dbReference>
<proteinExistence type="predicted"/>
<dbReference type="InterPro" id="IPR013108">
    <property type="entry name" value="Amidohydro_3"/>
</dbReference>
<evidence type="ECO:0000259" key="1">
    <source>
        <dbReference type="Pfam" id="PF07969"/>
    </source>
</evidence>
<gene>
    <name evidence="2" type="ORF">MPP7335_04050</name>
</gene>
<protein>
    <recommendedName>
        <fullName evidence="1">Amidohydrolase 3 domain-containing protein</fullName>
    </recommendedName>
</protein>
<keyword evidence="3" id="KW-1185">Reference proteome</keyword>
<dbReference type="PANTHER" id="PTHR11647:SF1">
    <property type="entry name" value="COLLAPSIN RESPONSE MEDIATOR PROTEIN"/>
    <property type="match status" value="1"/>
</dbReference>
<evidence type="ECO:0000313" key="3">
    <source>
        <dbReference type="Proteomes" id="UP000252008"/>
    </source>
</evidence>
<dbReference type="InterPro" id="IPR011059">
    <property type="entry name" value="Metal-dep_hydrolase_composite"/>
</dbReference>